<accession>A0ACC9CXK9</accession>
<reference evidence="1 2" key="1">
    <citation type="journal article" date="2017" name="Front. Microbiol.">
        <title>New Insights into the Diversity of the Genus Faecalibacterium.</title>
        <authorList>
            <person name="Benevides L."/>
            <person name="Burman S."/>
            <person name="Martin R."/>
            <person name="Robert V."/>
            <person name="Thomas M."/>
            <person name="Miquel S."/>
            <person name="Chain F."/>
            <person name="Sokol H."/>
            <person name="Bermudez-Humaran L.G."/>
            <person name="Morrison M."/>
            <person name="Langella P."/>
            <person name="Azevedo V.A."/>
            <person name="Chatel J.M."/>
            <person name="Soares S."/>
        </authorList>
    </citation>
    <scope>NUCLEOTIDE SEQUENCE [LARGE SCALE GENOMIC DNA]</scope>
    <source>
        <strain evidence="2">CNCM I-4541</strain>
    </source>
</reference>
<dbReference type="Proteomes" id="UP000220959">
    <property type="component" value="Unassembled WGS sequence"/>
</dbReference>
<evidence type="ECO:0000313" key="2">
    <source>
        <dbReference type="Proteomes" id="UP000220959"/>
    </source>
</evidence>
<evidence type="ECO:0000313" key="1">
    <source>
        <dbReference type="EMBL" id="PDX60631.1"/>
    </source>
</evidence>
<name>A0ACC9CXK9_9FIRM</name>
<gene>
    <name evidence="1" type="primary">secF</name>
    <name evidence="1" type="ORF">CGS49_11665</name>
</gene>
<organism evidence="1 2">
    <name type="scientific">Faecalibacterium langellae</name>
    <dbReference type="NCBI Taxonomy" id="3435293"/>
    <lineage>
        <taxon>Bacteria</taxon>
        <taxon>Bacillati</taxon>
        <taxon>Bacillota</taxon>
        <taxon>Clostridia</taxon>
        <taxon>Eubacteriales</taxon>
        <taxon>Oscillospiraceae</taxon>
        <taxon>Faecalibacterium</taxon>
    </lineage>
</organism>
<comment type="caution">
    <text evidence="1">The sequence shown here is derived from an EMBL/GenBank/DDBJ whole genome shotgun (WGS) entry which is preliminary data.</text>
</comment>
<protein>
    <submittedName>
        <fullName evidence="1">Protein translocase subunit SecF</fullName>
    </submittedName>
</protein>
<keyword evidence="2" id="KW-1185">Reference proteome</keyword>
<proteinExistence type="predicted"/>
<dbReference type="EMBL" id="NMTR01000021">
    <property type="protein sequence ID" value="PDX60631.1"/>
    <property type="molecule type" value="Genomic_DNA"/>
</dbReference>
<sequence>MKTKGKAWHLVLTVLLIAAFVYTAFFGVYAKYGDVTKTYIKGAQDIRFGVDIKGGVNVTFVPSDGYDATEEQLEAAQLVIENRLVALNVTDYELYVDNNSDSLILEFPWQSGETDFDPESAIQEIGTTAYLTFREGSSADGELILDGSKIESAAAQYGPVSNGGASEYYVSLKFTDDGAKAFGDATTALAASNGTISIWLDNENVSTATVNTAITDGSAIITSSASNPFTQEQVVKMARQINSGALPFALTVDSYSTVSPSLGENSLSAMVLAGLIAFALIVVFMTALYRLPGFLACIALAGQVAATLAFVSGYFPVFESFTLTLPGIAGIILAIGMGVDANVITAERIKEELKNGKSLDGALKSGFARGLTPIIDGNVTIVIVAIVLMGAFGPSDGIFAKALHFVFFAFGPSTAGTIYAFGYTLLTGVLLNFVFGVFATRVMIRGAASIKALRSPWLYGADKPGKEKAEKKPIDFVGLRKRFLTVSSCLMAAIVLCAVVFGVHLDTEFTGGAMITLSYEGSFTMSDVQKTASTALENNGLTLQTGENIATGGQTLKISMPGTETVTTEQVESLLDSLNESYPDNSFAQLSLSNVSAAMGTKFLQKSLVAVVFALVLILLYIALRFKNIGGLTGGMMAVLALVNDLMVVFGTFVLLRTALDGNFIAAMLTILGYSINDTVVVYDRIRENRALMGKKASFEELVNRSVNQSARRTLITTITTVMALGVMCIIAKLYGLDSIFTFAFPLMMGMISGVYTSLCVSTSAWVLWSERKPKAKKN</sequence>